<gene>
    <name evidence="2" type="ORF">ABUE31_13180</name>
</gene>
<evidence type="ECO:0000313" key="3">
    <source>
        <dbReference type="Proteomes" id="UP001556196"/>
    </source>
</evidence>
<dbReference type="Proteomes" id="UP001556196">
    <property type="component" value="Unassembled WGS sequence"/>
</dbReference>
<dbReference type="RefSeq" id="WP_367724188.1">
    <property type="nucleotide sequence ID" value="NZ_JBFOCH010000003.1"/>
</dbReference>
<keyword evidence="1" id="KW-0472">Membrane</keyword>
<keyword evidence="3" id="KW-1185">Reference proteome</keyword>
<accession>A0ABV3R1W1</accession>
<feature type="transmembrane region" description="Helical" evidence="1">
    <location>
        <begin position="24"/>
        <end position="45"/>
    </location>
</feature>
<organism evidence="2 3">
    <name type="scientific">Mesorhizobium marinum</name>
    <dbReference type="NCBI Taxonomy" id="3228790"/>
    <lineage>
        <taxon>Bacteria</taxon>
        <taxon>Pseudomonadati</taxon>
        <taxon>Pseudomonadota</taxon>
        <taxon>Alphaproteobacteria</taxon>
        <taxon>Hyphomicrobiales</taxon>
        <taxon>Phyllobacteriaceae</taxon>
        <taxon>Mesorhizobium</taxon>
    </lineage>
</organism>
<keyword evidence="1" id="KW-0812">Transmembrane</keyword>
<protein>
    <recommendedName>
        <fullName evidence="4">CoxF protein</fullName>
    </recommendedName>
</protein>
<comment type="caution">
    <text evidence="2">The sequence shown here is derived from an EMBL/GenBank/DDBJ whole genome shotgun (WGS) entry which is preliminary data.</text>
</comment>
<reference evidence="2 3" key="1">
    <citation type="submission" date="2024-06" db="EMBL/GenBank/DDBJ databases">
        <authorList>
            <person name="Tuo L."/>
        </authorList>
    </citation>
    <scope>NUCLEOTIDE SEQUENCE [LARGE SCALE GENOMIC DNA]</scope>
    <source>
        <strain evidence="2 3">ZMM04-5</strain>
    </source>
</reference>
<sequence length="54" mass="5857">MSVMDLETVKPTEAQQKARRSRNIAIAVALAVFVVLVYVVSIVKLGSAVLSRPM</sequence>
<name>A0ABV3R1W1_9HYPH</name>
<dbReference type="EMBL" id="JBFOCI010000003">
    <property type="protein sequence ID" value="MEW9806937.1"/>
    <property type="molecule type" value="Genomic_DNA"/>
</dbReference>
<evidence type="ECO:0008006" key="4">
    <source>
        <dbReference type="Google" id="ProtNLM"/>
    </source>
</evidence>
<evidence type="ECO:0000256" key="1">
    <source>
        <dbReference type="SAM" id="Phobius"/>
    </source>
</evidence>
<keyword evidence="1" id="KW-1133">Transmembrane helix</keyword>
<proteinExistence type="predicted"/>
<evidence type="ECO:0000313" key="2">
    <source>
        <dbReference type="EMBL" id="MEW9806937.1"/>
    </source>
</evidence>